<dbReference type="InterPro" id="IPR036388">
    <property type="entry name" value="WH-like_DNA-bd_sf"/>
</dbReference>
<dbReference type="CDD" id="cd00090">
    <property type="entry name" value="HTH_ARSR"/>
    <property type="match status" value="1"/>
</dbReference>
<dbReference type="Gene3D" id="1.10.10.10">
    <property type="entry name" value="Winged helix-like DNA-binding domain superfamily/Winged helix DNA-binding domain"/>
    <property type="match status" value="1"/>
</dbReference>
<evidence type="ECO:0000256" key="2">
    <source>
        <dbReference type="SAM" id="Phobius"/>
    </source>
</evidence>
<name>M0HNJ4_HALEO</name>
<dbReference type="Pfam" id="PF12840">
    <property type="entry name" value="HTH_20"/>
    <property type="match status" value="1"/>
</dbReference>
<dbReference type="AlphaFoldDB" id="M0HNJ4"/>
<dbReference type="SUPFAM" id="SSF46785">
    <property type="entry name" value="Winged helix' DNA-binding domain"/>
    <property type="match status" value="1"/>
</dbReference>
<reference evidence="3 4" key="1">
    <citation type="journal article" date="2014" name="PLoS Genet.">
        <title>Phylogenetically driven sequencing of extremely halophilic archaea reveals strategies for static and dynamic osmo-response.</title>
        <authorList>
            <person name="Becker E.A."/>
            <person name="Seitzer P.M."/>
            <person name="Tritt A."/>
            <person name="Larsen D."/>
            <person name="Krusor M."/>
            <person name="Yao A.I."/>
            <person name="Wu D."/>
            <person name="Madern D."/>
            <person name="Eisen J.A."/>
            <person name="Darling A.E."/>
            <person name="Facciotti M.T."/>
        </authorList>
    </citation>
    <scope>NUCLEOTIDE SEQUENCE [LARGE SCALE GENOMIC DNA]</scope>
    <source>
        <strain evidence="3 4">ATCC BAA-1513</strain>
    </source>
</reference>
<dbReference type="STRING" id="1230453.C453_11686"/>
<keyword evidence="4" id="KW-1185">Reference proteome</keyword>
<dbReference type="InterPro" id="IPR011991">
    <property type="entry name" value="ArsR-like_HTH"/>
</dbReference>
<dbReference type="Proteomes" id="UP000011612">
    <property type="component" value="Unassembled WGS sequence"/>
</dbReference>
<comment type="caution">
    <text evidence="3">The sequence shown here is derived from an EMBL/GenBank/DDBJ whole genome shotgun (WGS) entry which is preliminary data.</text>
</comment>
<dbReference type="InterPro" id="IPR036390">
    <property type="entry name" value="WH_DNA-bd_sf"/>
</dbReference>
<protein>
    <submittedName>
        <fullName evidence="3">ArsR family transcriptional regulator</fullName>
    </submittedName>
</protein>
<dbReference type="EMBL" id="AOLK01000019">
    <property type="protein sequence ID" value="ELZ84674.1"/>
    <property type="molecule type" value="Genomic_DNA"/>
</dbReference>
<evidence type="ECO:0000313" key="3">
    <source>
        <dbReference type="EMBL" id="ELZ84674.1"/>
    </source>
</evidence>
<proteinExistence type="predicted"/>
<evidence type="ECO:0000256" key="1">
    <source>
        <dbReference type="SAM" id="MobiDB-lite"/>
    </source>
</evidence>
<keyword evidence="2" id="KW-1133">Transmembrane helix</keyword>
<keyword evidence="2" id="KW-0472">Membrane</keyword>
<evidence type="ECO:0000313" key="4">
    <source>
        <dbReference type="Proteomes" id="UP000011612"/>
    </source>
</evidence>
<feature type="region of interest" description="Disordered" evidence="1">
    <location>
        <begin position="1"/>
        <end position="29"/>
    </location>
</feature>
<sequence>MSGGISQLHTARLDEGETTPRFVENGTEESETIMDALGSDTGRSIYHHVQSEPSTPSELASVTDRSIQTVTYHISNLESADLIQEVGTTYSDQGKEMTIWGPKSGPIVFVDDESAAKETLAKYLGAIAALGAGSVLVQYLTDRFVASVPSQGSGVTPASYGTPPVVNGALHSLAEVLATVDVGLVVFIVGATVLAATYRTRA</sequence>
<organism evidence="3 4">
    <name type="scientific">Haloferax elongans ATCC BAA-1513</name>
    <dbReference type="NCBI Taxonomy" id="1230453"/>
    <lineage>
        <taxon>Archaea</taxon>
        <taxon>Methanobacteriati</taxon>
        <taxon>Methanobacteriota</taxon>
        <taxon>Stenosarchaea group</taxon>
        <taxon>Halobacteria</taxon>
        <taxon>Halobacteriales</taxon>
        <taxon>Haloferacaceae</taxon>
        <taxon>Haloferax</taxon>
    </lineage>
</organism>
<gene>
    <name evidence="3" type="ORF">C453_11686</name>
</gene>
<accession>M0HNJ4</accession>
<dbReference type="PATRIC" id="fig|1230453.4.peg.2307"/>
<dbReference type="RefSeq" id="WP_008324685.1">
    <property type="nucleotide sequence ID" value="NZ_AOLK01000019.1"/>
</dbReference>
<dbReference type="OrthoDB" id="11368at2157"/>
<feature type="transmembrane region" description="Helical" evidence="2">
    <location>
        <begin position="176"/>
        <end position="198"/>
    </location>
</feature>
<keyword evidence="2" id="KW-0812">Transmembrane</keyword>